<evidence type="ECO:0000313" key="1">
    <source>
        <dbReference type="EMBL" id="KAK7020718.1"/>
    </source>
</evidence>
<reference evidence="1 2" key="1">
    <citation type="submission" date="2024-01" db="EMBL/GenBank/DDBJ databases">
        <title>A draft genome for a cacao thread blight-causing isolate of Paramarasmius palmivorus.</title>
        <authorList>
            <person name="Baruah I.K."/>
            <person name="Bukari Y."/>
            <person name="Amoako-Attah I."/>
            <person name="Meinhardt L.W."/>
            <person name="Bailey B.A."/>
            <person name="Cohen S.P."/>
        </authorList>
    </citation>
    <scope>NUCLEOTIDE SEQUENCE [LARGE SCALE GENOMIC DNA]</scope>
    <source>
        <strain evidence="1 2">GH-12</strain>
    </source>
</reference>
<organism evidence="1 2">
    <name type="scientific">Paramarasmius palmivorus</name>
    <dbReference type="NCBI Taxonomy" id="297713"/>
    <lineage>
        <taxon>Eukaryota</taxon>
        <taxon>Fungi</taxon>
        <taxon>Dikarya</taxon>
        <taxon>Basidiomycota</taxon>
        <taxon>Agaricomycotina</taxon>
        <taxon>Agaricomycetes</taxon>
        <taxon>Agaricomycetidae</taxon>
        <taxon>Agaricales</taxon>
        <taxon>Marasmiineae</taxon>
        <taxon>Marasmiaceae</taxon>
        <taxon>Paramarasmius</taxon>
    </lineage>
</organism>
<keyword evidence="2" id="KW-1185">Reference proteome</keyword>
<name>A0AAW0B4X8_9AGAR</name>
<proteinExistence type="predicted"/>
<evidence type="ECO:0000313" key="2">
    <source>
        <dbReference type="Proteomes" id="UP001383192"/>
    </source>
</evidence>
<dbReference type="AlphaFoldDB" id="A0AAW0B4X8"/>
<sequence>MGISARYRINTPTRREQRSITRFGNTRNKQLEAQDQLIVAQNSKLSGAYQTCIKARTRLQDCQSLGTYEKAKKSYDKAMKKYQELRDISVQMDEGAIGSGMVDIEYPQEEILG</sequence>
<comment type="caution">
    <text evidence="1">The sequence shown here is derived from an EMBL/GenBank/DDBJ whole genome shotgun (WGS) entry which is preliminary data.</text>
</comment>
<protein>
    <submittedName>
        <fullName evidence="1">Uncharacterized protein</fullName>
    </submittedName>
</protein>
<dbReference type="EMBL" id="JAYKXP010000181">
    <property type="protein sequence ID" value="KAK7020718.1"/>
    <property type="molecule type" value="Genomic_DNA"/>
</dbReference>
<dbReference type="Proteomes" id="UP001383192">
    <property type="component" value="Unassembled WGS sequence"/>
</dbReference>
<gene>
    <name evidence="1" type="ORF">VNI00_017618</name>
</gene>
<accession>A0AAW0B4X8</accession>